<dbReference type="Proteomes" id="UP000760480">
    <property type="component" value="Unassembled WGS sequence"/>
</dbReference>
<sequence length="642" mass="72843">MTRRAFLLGRNTGSLRHCLACDEETGALQACDVQLMKCCLLRHGFQVTLAEREANAGHIFNQLNAVIATCAQEDTFVFYFSGHSLTRQRDFFLVLANDKDNFSNLYLASQLIAQLRSCKAGSKLLILDCCEAGQAVYQWTPANEDNFRVLAATNRAERSKEFDDLGAGVFTHYLYRALTEPELWVPDETGIVDKRGTIWVNELAKWLRVAIANYGVRQQRQVPLPELYGPFSQNILLAEGLPLHRHTFVSSARLGKLRTLLERANLPANTLQQCFDDVLGKIEPRRTPPPAYAGGEGILLDHLLDYWIETGHLQRANVPVPLLEFVARLADAAVNAPALRDWVNAEAASLGLTPAIIREIGKTRDLPGPRTDQPLYLMIALAPNDANNQYYTAQAWFVDDRQKQHNVRTVDTRFAPNQMPALLETTFEHPLVNTAREKAEKPLTLEFFLPKHLLDADPDAWTPGPGPEPDEPREPVLTYHHNVVVRSWERLPPRGKWTASWAVYWNKYEACRRCPPSAACVAWVTEHNTRYGSTLDEGKCLFVLNFEVTDRLQLLTPLSQGVAMLLWSRKGWSDEMATLLRQRMERHPLGELPDALREVRRKCWDESGEEDKHTGHLSLLWDDPHRLPEGREPQQLSNPLEF</sequence>
<comment type="caution">
    <text evidence="5">The sequence shown here is derived from an EMBL/GenBank/DDBJ whole genome shotgun (WGS) entry which is preliminary data.</text>
</comment>
<dbReference type="InterPro" id="IPR045555">
    <property type="entry name" value="VMAP-M0"/>
</dbReference>
<protein>
    <recommendedName>
        <fullName evidence="7">Caspase family protein</fullName>
    </recommendedName>
</protein>
<dbReference type="Gene3D" id="3.40.50.1460">
    <property type="match status" value="1"/>
</dbReference>
<dbReference type="Pfam" id="PF19916">
    <property type="entry name" value="VMAP-M0"/>
    <property type="match status" value="1"/>
</dbReference>
<organism evidence="5 6">
    <name type="scientific">Candidatus Competibacter phosphatis</name>
    <dbReference type="NCBI Taxonomy" id="221280"/>
    <lineage>
        <taxon>Bacteria</taxon>
        <taxon>Pseudomonadati</taxon>
        <taxon>Pseudomonadota</taxon>
        <taxon>Gammaproteobacteria</taxon>
        <taxon>Candidatus Competibacteraceae</taxon>
        <taxon>Candidatus Competibacter</taxon>
    </lineage>
</organism>
<evidence type="ECO:0000259" key="3">
    <source>
        <dbReference type="Pfam" id="PF19916"/>
    </source>
</evidence>
<feature type="domain" description="Peptidase C14 caspase" evidence="2">
    <location>
        <begin position="27"/>
        <end position="182"/>
    </location>
</feature>
<evidence type="ECO:0000313" key="5">
    <source>
        <dbReference type="EMBL" id="NMQ21142.1"/>
    </source>
</evidence>
<evidence type="ECO:0000259" key="4">
    <source>
        <dbReference type="Pfam" id="PF20028"/>
    </source>
</evidence>
<proteinExistence type="predicted"/>
<dbReference type="Pfam" id="PF20028">
    <property type="entry name" value="VMAP-C"/>
    <property type="match status" value="1"/>
</dbReference>
<dbReference type="Pfam" id="PF00656">
    <property type="entry name" value="Peptidase_C14"/>
    <property type="match status" value="1"/>
</dbReference>
<dbReference type="InterPro" id="IPR045450">
    <property type="entry name" value="VMAP_C"/>
</dbReference>
<feature type="region of interest" description="Disordered" evidence="1">
    <location>
        <begin position="622"/>
        <end position="642"/>
    </location>
</feature>
<evidence type="ECO:0000313" key="6">
    <source>
        <dbReference type="Proteomes" id="UP000760480"/>
    </source>
</evidence>
<reference evidence="5 6" key="1">
    <citation type="submission" date="2019-03" db="EMBL/GenBank/DDBJ databases">
        <title>Metabolic reconstructions from genomes of highly enriched 'Candidatus Accumulibacter' and 'Candidatus Competibacter' bioreactor populations.</title>
        <authorList>
            <person name="Annavajhala M.K."/>
            <person name="Welles L."/>
            <person name="Abbas B."/>
            <person name="Sorokin D."/>
            <person name="Park H."/>
            <person name="Van Loosdrecht M."/>
            <person name="Chandran K."/>
        </authorList>
    </citation>
    <scope>NUCLEOTIDE SEQUENCE [LARGE SCALE GENOMIC DNA]</scope>
    <source>
        <strain evidence="5 6">SBR_G</strain>
    </source>
</reference>
<evidence type="ECO:0000259" key="2">
    <source>
        <dbReference type="Pfam" id="PF00656"/>
    </source>
</evidence>
<name>A0ABX1TNZ0_9GAMM</name>
<feature type="compositionally biased region" description="Basic and acidic residues" evidence="1">
    <location>
        <begin position="622"/>
        <end position="632"/>
    </location>
</feature>
<feature type="domain" description="vWA-MoxR associated protein middle region 0" evidence="3">
    <location>
        <begin position="251"/>
        <end position="356"/>
    </location>
</feature>
<gene>
    <name evidence="5" type="ORF">E4P82_19245</name>
</gene>
<evidence type="ECO:0008006" key="7">
    <source>
        <dbReference type="Google" id="ProtNLM"/>
    </source>
</evidence>
<feature type="domain" description="vWA-MoxR associated protein C-terminal" evidence="4">
    <location>
        <begin position="391"/>
        <end position="624"/>
    </location>
</feature>
<dbReference type="RefSeq" id="WP_169250409.1">
    <property type="nucleotide sequence ID" value="NZ_SPMZ01000077.1"/>
</dbReference>
<accession>A0ABX1TNZ0</accession>
<keyword evidence="6" id="KW-1185">Reference proteome</keyword>
<evidence type="ECO:0000256" key="1">
    <source>
        <dbReference type="SAM" id="MobiDB-lite"/>
    </source>
</evidence>
<dbReference type="InterPro" id="IPR011600">
    <property type="entry name" value="Pept_C14_caspase"/>
</dbReference>
<dbReference type="EMBL" id="SPMZ01000077">
    <property type="protein sequence ID" value="NMQ21142.1"/>
    <property type="molecule type" value="Genomic_DNA"/>
</dbReference>